<dbReference type="InterPro" id="IPR011989">
    <property type="entry name" value="ARM-like"/>
</dbReference>
<evidence type="ECO:0000256" key="1">
    <source>
        <dbReference type="ARBA" id="ARBA00004123"/>
    </source>
</evidence>
<keyword evidence="6" id="KW-0677">Repeat</keyword>
<dbReference type="OrthoDB" id="2016913at2759"/>
<dbReference type="GO" id="GO:0006606">
    <property type="term" value="P:protein import into nucleus"/>
    <property type="evidence" value="ECO:0007669"/>
    <property type="project" value="TreeGrafter"/>
</dbReference>
<dbReference type="InterPro" id="IPR051345">
    <property type="entry name" value="Importin_beta-like_NTR"/>
</dbReference>
<organism evidence="10 11">
    <name type="scientific">Phaedon cochleariae</name>
    <name type="common">Mustard beetle</name>
    <dbReference type="NCBI Taxonomy" id="80249"/>
    <lineage>
        <taxon>Eukaryota</taxon>
        <taxon>Metazoa</taxon>
        <taxon>Ecdysozoa</taxon>
        <taxon>Arthropoda</taxon>
        <taxon>Hexapoda</taxon>
        <taxon>Insecta</taxon>
        <taxon>Pterygota</taxon>
        <taxon>Neoptera</taxon>
        <taxon>Endopterygota</taxon>
        <taxon>Coleoptera</taxon>
        <taxon>Polyphaga</taxon>
        <taxon>Cucujiformia</taxon>
        <taxon>Chrysomeloidea</taxon>
        <taxon>Chrysomelidae</taxon>
        <taxon>Chrysomelinae</taxon>
        <taxon>Chrysomelini</taxon>
        <taxon>Phaedon</taxon>
    </lineage>
</organism>
<dbReference type="SMART" id="SM00913">
    <property type="entry name" value="IBN_N"/>
    <property type="match status" value="1"/>
</dbReference>
<evidence type="ECO:0000256" key="3">
    <source>
        <dbReference type="ARBA" id="ARBA00011422"/>
    </source>
</evidence>
<evidence type="ECO:0000313" key="11">
    <source>
        <dbReference type="Proteomes" id="UP001153737"/>
    </source>
</evidence>
<evidence type="ECO:0000256" key="8">
    <source>
        <dbReference type="ARBA" id="ARBA00023242"/>
    </source>
</evidence>
<evidence type="ECO:0000259" key="9">
    <source>
        <dbReference type="PROSITE" id="PS50166"/>
    </source>
</evidence>
<keyword evidence="5" id="KW-0813">Transport</keyword>
<dbReference type="Pfam" id="PF24139">
    <property type="entry name" value="TPR_TNPO3_IPO13_4th"/>
    <property type="match status" value="1"/>
</dbReference>
<keyword evidence="11" id="KW-1185">Reference proteome</keyword>
<comment type="similarity">
    <text evidence="2">Belongs to the importin beta family.</text>
</comment>
<sequence>MDYTTDDLEKAVTMFYRTEAHQQAEAHQWLTEAQRSPQAWRFVWELLDPNKSSEVQFFAATTLHTKLMKYWNEVPEDHYELLKKRILDSIITYAMGPKIVLNRLCITLSAFVIHTIPTHWPKAFEELVSSFQPQYLPNVEPERVIWILLEILTVIPEEFQSTTLALSQRNRVRLVLQQVSKDILKVVEMCLLPLPEAGFDMSNLTTYLNASRCASAWIQLGGLNIDECTTVINLLIELTCFVYWNKRDPEGLSCDEMDAIETTVEALTSIIQHPHTHKYKNHVLKYTAQILYSFDKILDIERNQQDMNKDIIATLYGLIIAIGDSHSRIFIDNLNSGNEGEERISFTLLNSILKCSSLPGLYPIDESSSTLTFGFWYTLQDDIISLDSSECTQLMLTIKPYYRDLVCIMLTKSMFPSVDDNSWSLDDKEVFRCYRQDIADTFMYCYAVLNLEMLDILNTKLNESLEEAVTSERNGPIQWNRVETVLHAFGAVAESIEYENLYLPKLMNTIKDIPFNNVHVRVMATALETVGAYSEWLMDHPYLLENVFPLILSGLANPEVSTSATMALKDITHNCQKYLTPFADHILITSQSVLQNGILKLAECRRLMYSIGRVLSTLPVERIMGYLNMILAPTFDDLQKIVSAETSSSTTSSLETKLKILAALFSSLHVEDQEKVDQPILVVMQNVMPLFRSIGEKYCQNQEVIEELSVVIKYGVTTLKDDCKPLISNVLQLLVTIYRECPQANILIVAKTVLIMFGRDDEFLTLNQELLREIVGTTLQMCTQYGSCSELSSKSDVLEGFFSLLATLAKKVPHIISGSGIDVSAIFQCAILCLVLPEIQTLKAVSSFLVHFISQSRDTSQAEVVQSYGESLVLRILMNLGSTAPRSSVDVFSDIFLALNKKYCDSLSRWLNSLLVQEGFPSPRISSQQKDAFVKSVLKEKANKRKLCDTVLEFTLICRGILKPESN</sequence>
<reference evidence="10" key="1">
    <citation type="submission" date="2022-01" db="EMBL/GenBank/DDBJ databases">
        <authorList>
            <person name="King R."/>
        </authorList>
    </citation>
    <scope>NUCLEOTIDE SEQUENCE</scope>
</reference>
<dbReference type="Pfam" id="PF18806">
    <property type="entry name" value="Importin_rep_3"/>
    <property type="match status" value="1"/>
</dbReference>
<evidence type="ECO:0000313" key="10">
    <source>
        <dbReference type="EMBL" id="CAG9822067.1"/>
    </source>
</evidence>
<dbReference type="Pfam" id="PF03810">
    <property type="entry name" value="IBN_N"/>
    <property type="match status" value="1"/>
</dbReference>
<dbReference type="GO" id="GO:0005737">
    <property type="term" value="C:cytoplasm"/>
    <property type="evidence" value="ECO:0007669"/>
    <property type="project" value="TreeGrafter"/>
</dbReference>
<comment type="subcellular location">
    <subcellularLocation>
        <location evidence="1">Nucleus</location>
    </subcellularLocation>
</comment>
<comment type="subunit">
    <text evidence="3">Interacts with UBC9, RAN, RBM8A, eIF-1A and PAX6.</text>
</comment>
<dbReference type="PANTHER" id="PTHR12363:SF33">
    <property type="entry name" value="IMPORTIN-13"/>
    <property type="match status" value="1"/>
</dbReference>
<gene>
    <name evidence="10" type="ORF">PHAECO_LOCUS9434</name>
</gene>
<dbReference type="Proteomes" id="UP001153737">
    <property type="component" value="Chromosome 5"/>
</dbReference>
<dbReference type="Pfam" id="PF24140">
    <property type="entry name" value="TPR_TNPO3_IPO13_3rd"/>
    <property type="match status" value="1"/>
</dbReference>
<dbReference type="InterPro" id="IPR013598">
    <property type="entry name" value="Exportin-1/Importin-b-like"/>
</dbReference>
<dbReference type="PANTHER" id="PTHR12363">
    <property type="entry name" value="TRANSPORTIN 3 AND IMPORTIN 13"/>
    <property type="match status" value="1"/>
</dbReference>
<accession>A0A9N9SJ38</accession>
<dbReference type="GO" id="GO:0005634">
    <property type="term" value="C:nucleus"/>
    <property type="evidence" value="ECO:0007669"/>
    <property type="project" value="UniProtKB-SubCell"/>
</dbReference>
<dbReference type="InterPro" id="IPR001494">
    <property type="entry name" value="Importin-beta_N"/>
</dbReference>
<dbReference type="InterPro" id="IPR058537">
    <property type="entry name" value="TPR_TNPO3_IPO13_4th"/>
</dbReference>
<dbReference type="PROSITE" id="PS50166">
    <property type="entry name" value="IMPORTIN_B_NT"/>
    <property type="match status" value="1"/>
</dbReference>
<dbReference type="AlphaFoldDB" id="A0A9N9SJ38"/>
<dbReference type="GO" id="GO:0031267">
    <property type="term" value="F:small GTPase binding"/>
    <property type="evidence" value="ECO:0007669"/>
    <property type="project" value="InterPro"/>
</dbReference>
<dbReference type="InterPro" id="IPR057942">
    <property type="entry name" value="TPR_TNPO3_IPO13_3rd"/>
</dbReference>
<dbReference type="InterPro" id="IPR040709">
    <property type="entry name" value="Importin_rep_1"/>
</dbReference>
<name>A0A9N9SJ38_PHACE</name>
<dbReference type="InterPro" id="IPR040520">
    <property type="entry name" value="Importin_rep_3"/>
</dbReference>
<evidence type="ECO:0000256" key="4">
    <source>
        <dbReference type="ARBA" id="ARBA00016020"/>
    </source>
</evidence>
<evidence type="ECO:0000256" key="5">
    <source>
        <dbReference type="ARBA" id="ARBA00022448"/>
    </source>
</evidence>
<dbReference type="SUPFAM" id="SSF48371">
    <property type="entry name" value="ARM repeat"/>
    <property type="match status" value="1"/>
</dbReference>
<protein>
    <recommendedName>
        <fullName evidence="4">Importin-13</fullName>
    </recommendedName>
</protein>
<keyword evidence="8" id="KW-0539">Nucleus</keyword>
<reference evidence="10" key="2">
    <citation type="submission" date="2022-10" db="EMBL/GenBank/DDBJ databases">
        <authorList>
            <consortium name="ENA_rothamsted_submissions"/>
            <consortium name="culmorum"/>
            <person name="King R."/>
        </authorList>
    </citation>
    <scope>NUCLEOTIDE SEQUENCE</scope>
</reference>
<keyword evidence="7" id="KW-0653">Protein transport</keyword>
<evidence type="ECO:0000256" key="2">
    <source>
        <dbReference type="ARBA" id="ARBA00007991"/>
    </source>
</evidence>
<evidence type="ECO:0000256" key="6">
    <source>
        <dbReference type="ARBA" id="ARBA00022737"/>
    </source>
</evidence>
<evidence type="ECO:0000256" key="7">
    <source>
        <dbReference type="ARBA" id="ARBA00022927"/>
    </source>
</evidence>
<dbReference type="InterPro" id="IPR016024">
    <property type="entry name" value="ARM-type_fold"/>
</dbReference>
<dbReference type="Gene3D" id="1.25.10.10">
    <property type="entry name" value="Leucine-rich Repeat Variant"/>
    <property type="match status" value="1"/>
</dbReference>
<dbReference type="EMBL" id="OU896711">
    <property type="protein sequence ID" value="CAG9822067.1"/>
    <property type="molecule type" value="Genomic_DNA"/>
</dbReference>
<proteinExistence type="inferred from homology"/>
<feature type="domain" description="Importin N-terminal" evidence="9">
    <location>
        <begin position="26"/>
        <end position="92"/>
    </location>
</feature>
<dbReference type="Pfam" id="PF08389">
    <property type="entry name" value="Xpo1"/>
    <property type="match status" value="1"/>
</dbReference>
<dbReference type="Pfam" id="PF18773">
    <property type="entry name" value="Importin_rep"/>
    <property type="match status" value="1"/>
</dbReference>